<dbReference type="GeneID" id="38775203"/>
<dbReference type="SUPFAM" id="SSF57903">
    <property type="entry name" value="FYVE/PHD zinc finger"/>
    <property type="match status" value="1"/>
</dbReference>
<dbReference type="RefSeq" id="XP_027609199.1">
    <property type="nucleotide sequence ID" value="XM_027753398.1"/>
</dbReference>
<evidence type="ECO:0000256" key="5">
    <source>
        <dbReference type="ARBA" id="ARBA00023242"/>
    </source>
</evidence>
<dbReference type="CDD" id="cd16039">
    <property type="entry name" value="PHD_SPP1"/>
    <property type="match status" value="1"/>
</dbReference>
<dbReference type="InterPro" id="IPR019786">
    <property type="entry name" value="Zinc_finger_PHD-type_CS"/>
</dbReference>
<keyword evidence="3 6" id="KW-0863">Zinc-finger</keyword>
<evidence type="ECO:0000256" key="4">
    <source>
        <dbReference type="ARBA" id="ARBA00022833"/>
    </source>
</evidence>
<feature type="region of interest" description="Disordered" evidence="7">
    <location>
        <begin position="1233"/>
        <end position="1279"/>
    </location>
</feature>
<dbReference type="EMBL" id="BFAD01000001">
    <property type="protein sequence ID" value="GBE78286.1"/>
    <property type="molecule type" value="Genomic_DNA"/>
</dbReference>
<evidence type="ECO:0000256" key="3">
    <source>
        <dbReference type="ARBA" id="ARBA00022771"/>
    </source>
</evidence>
<feature type="compositionally biased region" description="Low complexity" evidence="7">
    <location>
        <begin position="357"/>
        <end position="370"/>
    </location>
</feature>
<keyword evidence="10" id="KW-1185">Reference proteome</keyword>
<dbReference type="AlphaFoldDB" id="A0A401G7Y8"/>
<evidence type="ECO:0000256" key="6">
    <source>
        <dbReference type="PROSITE-ProRule" id="PRU00146"/>
    </source>
</evidence>
<dbReference type="PANTHER" id="PTHR46174:SF1">
    <property type="entry name" value="CXXC-TYPE ZINC FINGER PROTEIN 1"/>
    <property type="match status" value="1"/>
</dbReference>
<accession>A0A401G7Y8</accession>
<feature type="compositionally biased region" description="Gly residues" evidence="7">
    <location>
        <begin position="469"/>
        <end position="478"/>
    </location>
</feature>
<reference evidence="9 10" key="1">
    <citation type="journal article" date="2018" name="Sci. Rep.">
        <title>Genome sequence of the cauliflower mushroom Sparassis crispa (Hanabiratake) and its association with beneficial usage.</title>
        <authorList>
            <person name="Kiyama R."/>
            <person name="Furutani Y."/>
            <person name="Kawaguchi K."/>
            <person name="Nakanishi T."/>
        </authorList>
    </citation>
    <scope>NUCLEOTIDE SEQUENCE [LARGE SCALE GENOMIC DNA]</scope>
</reference>
<dbReference type="InParanoid" id="A0A401G7Y8"/>
<dbReference type="PANTHER" id="PTHR46174">
    <property type="entry name" value="CXXC-TYPE ZINC FINGER PROTEIN 1"/>
    <property type="match status" value="1"/>
</dbReference>
<dbReference type="PROSITE" id="PS01359">
    <property type="entry name" value="ZF_PHD_1"/>
    <property type="match status" value="1"/>
</dbReference>
<feature type="compositionally biased region" description="Low complexity" evidence="7">
    <location>
        <begin position="135"/>
        <end position="157"/>
    </location>
</feature>
<feature type="compositionally biased region" description="Basic residues" evidence="7">
    <location>
        <begin position="722"/>
        <end position="742"/>
    </location>
</feature>
<feature type="domain" description="PHD-type" evidence="8">
    <location>
        <begin position="912"/>
        <end position="963"/>
    </location>
</feature>
<dbReference type="GO" id="GO:0045893">
    <property type="term" value="P:positive regulation of DNA-templated transcription"/>
    <property type="evidence" value="ECO:0007669"/>
    <property type="project" value="TreeGrafter"/>
</dbReference>
<dbReference type="PROSITE" id="PS50016">
    <property type="entry name" value="ZF_PHD_2"/>
    <property type="match status" value="1"/>
</dbReference>
<dbReference type="Proteomes" id="UP000287166">
    <property type="component" value="Unassembled WGS sequence"/>
</dbReference>
<dbReference type="SMART" id="SM00249">
    <property type="entry name" value="PHD"/>
    <property type="match status" value="1"/>
</dbReference>
<evidence type="ECO:0000259" key="8">
    <source>
        <dbReference type="PROSITE" id="PS50016"/>
    </source>
</evidence>
<feature type="compositionally biased region" description="Basic residues" evidence="7">
    <location>
        <begin position="810"/>
        <end position="824"/>
    </location>
</feature>
<keyword evidence="5" id="KW-0539">Nucleus</keyword>
<dbReference type="GO" id="GO:0008270">
    <property type="term" value="F:zinc ion binding"/>
    <property type="evidence" value="ECO:0007669"/>
    <property type="project" value="UniProtKB-KW"/>
</dbReference>
<dbReference type="OrthoDB" id="436852at2759"/>
<gene>
    <name evidence="9" type="ORF">SCP_0111690</name>
</gene>
<proteinExistence type="predicted"/>
<keyword evidence="4" id="KW-0862">Zinc</keyword>
<feature type="compositionally biased region" description="Polar residues" evidence="7">
    <location>
        <begin position="480"/>
        <end position="489"/>
    </location>
</feature>
<keyword evidence="2" id="KW-0479">Metal-binding</keyword>
<feature type="compositionally biased region" description="Low complexity" evidence="7">
    <location>
        <begin position="833"/>
        <end position="851"/>
    </location>
</feature>
<evidence type="ECO:0000256" key="1">
    <source>
        <dbReference type="ARBA" id="ARBA00004123"/>
    </source>
</evidence>
<feature type="compositionally biased region" description="Low complexity" evidence="7">
    <location>
        <begin position="871"/>
        <end position="887"/>
    </location>
</feature>
<protein>
    <recommendedName>
        <fullName evidence="8">PHD-type domain-containing protein</fullName>
    </recommendedName>
</protein>
<feature type="region of interest" description="Disordered" evidence="7">
    <location>
        <begin position="714"/>
        <end position="905"/>
    </location>
</feature>
<evidence type="ECO:0000256" key="7">
    <source>
        <dbReference type="SAM" id="MobiDB-lite"/>
    </source>
</evidence>
<feature type="compositionally biased region" description="Basic and acidic residues" evidence="7">
    <location>
        <begin position="538"/>
        <end position="582"/>
    </location>
</feature>
<dbReference type="GO" id="GO:0048188">
    <property type="term" value="C:Set1C/COMPASS complex"/>
    <property type="evidence" value="ECO:0007669"/>
    <property type="project" value="InterPro"/>
</dbReference>
<dbReference type="Gene3D" id="3.30.40.10">
    <property type="entry name" value="Zinc/RING finger domain, C3HC4 (zinc finger)"/>
    <property type="match status" value="1"/>
</dbReference>
<feature type="compositionally biased region" description="Polar residues" evidence="7">
    <location>
        <begin position="1239"/>
        <end position="1269"/>
    </location>
</feature>
<evidence type="ECO:0000256" key="2">
    <source>
        <dbReference type="ARBA" id="ARBA00022723"/>
    </source>
</evidence>
<dbReference type="InterPro" id="IPR011011">
    <property type="entry name" value="Znf_FYVE_PHD"/>
</dbReference>
<dbReference type="InterPro" id="IPR001965">
    <property type="entry name" value="Znf_PHD"/>
</dbReference>
<dbReference type="InterPro" id="IPR013083">
    <property type="entry name" value="Znf_RING/FYVE/PHD"/>
</dbReference>
<sequence>MAARRLAISSLLCPDDSPPPSASIPSRPSPSPVQSRPILESRSSGVRAHDRPLSNIEHPVHLWRHTPSPHSEDDSPPPTTQSWSAYRHRSPDRVAGYADTRPAFSVHGFDFTDHAGRRPPLQAESSHPQPSLRVSDPYHQHSYSPPSTSYSTRPSSSRSEHSDSPSTSQPYAIQPPPHSPSQSPASIYNLLLHRQASESPVLSSRHASASPINYYNPVTQPESSYRTPQLSYHQVAQATVQGRVLSGPASPPLPFSTSHQLAQRVPQPRPFPPPHSALALSDPVPTVRNTSAAALPNILNSYSPPQRSSGLGGLEALVQAATEERRRLSGEISSSEAVRRNDSPRTSLSPVMGRASAQPEAAQQRQLQQPTPSPQVSHPALGLDIPALVSHRDGEPPLKRRRGSGVAPFDVPVMAESHHHSSLTGASSVSPLEVRSPSGFQFRSEVVQAPAPANIVGLGEGTQRSPLFGPGGDGGGAAGSTESALSSYQAPTAATPPAPSLQPEDSGPQHSEEVFAGPGGQPEKKEQKRRERPAHKKEKGEKAKGGEKGKAIPRDEHGRREAKLQHSQRIETREEDPHEWLLEHYAAASPPRRTRALSPVEDKKQPPSYSFPSHARDSKEGASPTEDPLPHTGRADSKKHKYARSRTRTPTPLAMLEQELDAPNEVAPFSSAKAEGSETSLSLELDLAADAVPDDKSAGRDDFMDLDVEDELLSLLDDKPRPSHSRPKHVPSAHSKHTHSSKRTSDARHAHLTPDVQRESMPPPALTNVGTSREVALTGPAKTKGSGVVSVASHHKKKDISEKPMPKPKQPPKTKPKPAAKPKVKATGSKDGATSALSPASASLTPAIPAPMTKGKKTAPPPGLGSSAPKRSVSAAAGTSRSRSTSAMPGGSVGPEGKGQVDGEDGADTDDKLYCVCKTSYDEDRVMIACDRCDEWYHTQCVNMPDVEVDLVDQFICPPCIESNPHLSLRTTYKRRCLYGLKHPNPSSPSACHKPARGAFSKYCSDECGMLYMQSRIDAWGGDKRRLWESVKSADKREGVAVCVKEVKDVQETADAAKLNGNHPMPAERLSDLPVEVVMPTKTKVERDMAHLHVQLERVAQRRDELKKQMEVVVWREKLVEYATARAETLDECGWDQRLCFGDEEYAEFGAGVLESYEELDQQGAEVEGEHMQVDGAPEEGEWWCKGKKKCDRHAGWQKLRLAEVSFEKETMETALLQLTTGEREIRRQIEDVIDPKARTSSMGTGSPLQPLNGKASSNNLSHSKSNGDQVKKGKKRKN</sequence>
<evidence type="ECO:0000313" key="9">
    <source>
        <dbReference type="EMBL" id="GBE78286.1"/>
    </source>
</evidence>
<dbReference type="STRING" id="139825.A0A401G7Y8"/>
<dbReference type="InterPro" id="IPR019787">
    <property type="entry name" value="Znf_PHD-finger"/>
</dbReference>
<feature type="region of interest" description="Disordered" evidence="7">
    <location>
        <begin position="1"/>
        <end position="185"/>
    </location>
</feature>
<name>A0A401G7Y8_9APHY</name>
<feature type="region of interest" description="Disordered" evidence="7">
    <location>
        <begin position="457"/>
        <end position="681"/>
    </location>
</feature>
<comment type="caution">
    <text evidence="9">The sequence shown here is derived from an EMBL/GenBank/DDBJ whole genome shotgun (WGS) entry which is preliminary data.</text>
</comment>
<feature type="compositionally biased region" description="Basic residues" evidence="7">
    <location>
        <begin position="637"/>
        <end position="647"/>
    </location>
</feature>
<dbReference type="Pfam" id="PF00628">
    <property type="entry name" value="PHD"/>
    <property type="match status" value="1"/>
</dbReference>
<feature type="region of interest" description="Disordered" evidence="7">
    <location>
        <begin position="326"/>
        <end position="380"/>
    </location>
</feature>
<feature type="compositionally biased region" description="Pro residues" evidence="7">
    <location>
        <begin position="16"/>
        <end position="31"/>
    </location>
</feature>
<evidence type="ECO:0000313" key="10">
    <source>
        <dbReference type="Proteomes" id="UP000287166"/>
    </source>
</evidence>
<dbReference type="InterPro" id="IPR037869">
    <property type="entry name" value="Spp1/CFP1"/>
</dbReference>
<comment type="subcellular location">
    <subcellularLocation>
        <location evidence="1">Nucleus</location>
    </subcellularLocation>
</comment>
<organism evidence="9 10">
    <name type="scientific">Sparassis crispa</name>
    <dbReference type="NCBI Taxonomy" id="139825"/>
    <lineage>
        <taxon>Eukaryota</taxon>
        <taxon>Fungi</taxon>
        <taxon>Dikarya</taxon>
        <taxon>Basidiomycota</taxon>
        <taxon>Agaricomycotina</taxon>
        <taxon>Agaricomycetes</taxon>
        <taxon>Polyporales</taxon>
        <taxon>Sparassidaceae</taxon>
        <taxon>Sparassis</taxon>
    </lineage>
</organism>